<evidence type="ECO:0000256" key="7">
    <source>
        <dbReference type="ARBA" id="ARBA00022989"/>
    </source>
</evidence>
<feature type="transmembrane region" description="Helical" evidence="14">
    <location>
        <begin position="269"/>
        <end position="288"/>
    </location>
</feature>
<dbReference type="InterPro" id="IPR001734">
    <property type="entry name" value="Na/solute_symporter"/>
</dbReference>
<dbReference type="FunFam" id="1.20.1730.10:FF:000008">
    <property type="entry name" value="High affinity choline transporter 1"/>
    <property type="match status" value="1"/>
</dbReference>
<evidence type="ECO:0000256" key="4">
    <source>
        <dbReference type="ARBA" id="ARBA00022692"/>
    </source>
</evidence>
<gene>
    <name evidence="15" type="ORF">AWC38_SpisGene288</name>
</gene>
<evidence type="ECO:0000256" key="2">
    <source>
        <dbReference type="ARBA" id="ARBA00006434"/>
    </source>
</evidence>
<keyword evidence="5" id="KW-0769">Symport</keyword>
<comment type="subcellular location">
    <subcellularLocation>
        <location evidence="1">Membrane</location>
        <topology evidence="1">Multi-pass membrane protein</topology>
    </subcellularLocation>
</comment>
<evidence type="ECO:0000256" key="13">
    <source>
        <dbReference type="RuleBase" id="RU362091"/>
    </source>
</evidence>
<evidence type="ECO:0000256" key="8">
    <source>
        <dbReference type="ARBA" id="ARBA00023053"/>
    </source>
</evidence>
<dbReference type="PANTHER" id="PTHR45897:SF4">
    <property type="entry name" value="HIGH-AFFINITY CHOLINE TRANSPORTER 1"/>
    <property type="match status" value="1"/>
</dbReference>
<keyword evidence="11" id="KW-0325">Glycoprotein</keyword>
<feature type="transmembrane region" description="Helical" evidence="14">
    <location>
        <begin position="39"/>
        <end position="59"/>
    </location>
</feature>
<feature type="transmembrane region" description="Helical" evidence="14">
    <location>
        <begin position="476"/>
        <end position="496"/>
    </location>
</feature>
<keyword evidence="6" id="KW-0530">Neurotransmitter biosynthesis</keyword>
<dbReference type="InterPro" id="IPR052244">
    <property type="entry name" value="Choline_transporter"/>
</dbReference>
<keyword evidence="9" id="KW-0406">Ion transport</keyword>
<feature type="transmembrane region" description="Helical" evidence="14">
    <location>
        <begin position="227"/>
        <end position="248"/>
    </location>
</feature>
<dbReference type="GO" id="GO:0005886">
    <property type="term" value="C:plasma membrane"/>
    <property type="evidence" value="ECO:0007669"/>
    <property type="project" value="TreeGrafter"/>
</dbReference>
<proteinExistence type="inferred from homology"/>
<feature type="transmembrane region" description="Helical" evidence="14">
    <location>
        <begin position="400"/>
        <end position="421"/>
    </location>
</feature>
<feature type="transmembrane region" description="Helical" evidence="14">
    <location>
        <begin position="329"/>
        <end position="354"/>
    </location>
</feature>
<evidence type="ECO:0000256" key="11">
    <source>
        <dbReference type="ARBA" id="ARBA00023180"/>
    </source>
</evidence>
<keyword evidence="3" id="KW-0813">Transport</keyword>
<evidence type="ECO:0000256" key="6">
    <source>
        <dbReference type="ARBA" id="ARBA00022979"/>
    </source>
</evidence>
<evidence type="ECO:0000256" key="14">
    <source>
        <dbReference type="SAM" id="Phobius"/>
    </source>
</evidence>
<comment type="caution">
    <text evidence="15">The sequence shown here is derived from an EMBL/GenBank/DDBJ whole genome shotgun (WGS) entry which is preliminary data.</text>
</comment>
<keyword evidence="10 14" id="KW-0472">Membrane</keyword>
<keyword evidence="4 14" id="KW-0812">Transmembrane</keyword>
<feature type="transmembrane region" description="Helical" evidence="14">
    <location>
        <begin position="6"/>
        <end position="27"/>
    </location>
</feature>
<dbReference type="CDD" id="cd11474">
    <property type="entry name" value="SLC5sbd_CHT"/>
    <property type="match status" value="1"/>
</dbReference>
<keyword evidence="16" id="KW-1185">Reference proteome</keyword>
<sequence length="531" mass="58304">MAEINIGGAIAIVLFYLVILGIGLWAVRGRRRDNEEEAMLAGRSLGLVIGTLTLTATWVGGGYINGTAEVLYDKNLGLVWAQAPWCYAISLGLGGLLFTKVMRERKYVTMIDPVQEKYGVIMGGLLYIPALLGEIFWSGAILSALGATVSVVIGLDRFTSIIVSSCIAIFYTLIGGLYSVVYTDVIQLFCIFIGLWLSIPFAMTHKAVSSISEDSGKWLGEIPTDEIGVWLDYALLLIWGGLPWQIYFQRALSCKSPSTSRIVSYTASFGCLIMAIPAVLIGAIGASTDWTQTSFYKLSEGVITNQTTSVEFDKTLILPMVLQYLTPPIVSFIGLGAVSAAVMSSTDSSFLSVSTILAHNIYRPIFRKKASEKEVVWAMRVAIVIAGAAATGMALSVESIYALFHLCSDLIYVVLFPPWCLALHWKDVNTYGSIVGYLPGLLLRVGGGEEKIGFSAFIKYPFYDEVKGQLFPFRTLAMIVTFVTIIVVSSVTKYLFEREIIPLKYDFLNVFKTYNTKRANETDHEPSLYPL</sequence>
<dbReference type="PROSITE" id="PS50283">
    <property type="entry name" value="NA_SOLUT_SYMP_3"/>
    <property type="match status" value="1"/>
</dbReference>
<evidence type="ECO:0000256" key="9">
    <source>
        <dbReference type="ARBA" id="ARBA00023065"/>
    </source>
</evidence>
<feature type="transmembrane region" description="Helical" evidence="14">
    <location>
        <begin position="375"/>
        <end position="394"/>
    </location>
</feature>
<dbReference type="Proteomes" id="UP000225706">
    <property type="component" value="Unassembled WGS sequence"/>
</dbReference>
<feature type="transmembrane region" description="Helical" evidence="14">
    <location>
        <begin position="158"/>
        <end position="181"/>
    </location>
</feature>
<evidence type="ECO:0000256" key="12">
    <source>
        <dbReference type="ARBA" id="ARBA00023201"/>
    </source>
</evidence>
<feature type="transmembrane region" description="Helical" evidence="14">
    <location>
        <begin position="428"/>
        <end position="447"/>
    </location>
</feature>
<dbReference type="EMBL" id="LSMT01000002">
    <property type="protein sequence ID" value="PFX34799.1"/>
    <property type="molecule type" value="Genomic_DNA"/>
</dbReference>
<dbReference type="OrthoDB" id="546820at2759"/>
<evidence type="ECO:0000313" key="15">
    <source>
        <dbReference type="EMBL" id="PFX34799.1"/>
    </source>
</evidence>
<dbReference type="GO" id="GO:0008292">
    <property type="term" value="P:acetylcholine biosynthetic process"/>
    <property type="evidence" value="ECO:0007669"/>
    <property type="project" value="TreeGrafter"/>
</dbReference>
<feature type="transmembrane region" description="Helical" evidence="14">
    <location>
        <begin position="120"/>
        <end position="146"/>
    </location>
</feature>
<keyword evidence="12" id="KW-0739">Sodium transport</keyword>
<evidence type="ECO:0000256" key="1">
    <source>
        <dbReference type="ARBA" id="ARBA00004141"/>
    </source>
</evidence>
<dbReference type="GO" id="GO:0005307">
    <property type="term" value="F:choline:sodium symporter activity"/>
    <property type="evidence" value="ECO:0007669"/>
    <property type="project" value="TreeGrafter"/>
</dbReference>
<feature type="transmembrane region" description="Helical" evidence="14">
    <location>
        <begin position="188"/>
        <end position="207"/>
    </location>
</feature>
<name>A0A2B4T055_STYPI</name>
<evidence type="ECO:0000256" key="5">
    <source>
        <dbReference type="ARBA" id="ARBA00022847"/>
    </source>
</evidence>
<dbReference type="STRING" id="50429.A0A2B4T055"/>
<organism evidence="15 16">
    <name type="scientific">Stylophora pistillata</name>
    <name type="common">Smooth cauliflower coral</name>
    <dbReference type="NCBI Taxonomy" id="50429"/>
    <lineage>
        <taxon>Eukaryota</taxon>
        <taxon>Metazoa</taxon>
        <taxon>Cnidaria</taxon>
        <taxon>Anthozoa</taxon>
        <taxon>Hexacorallia</taxon>
        <taxon>Scleractinia</taxon>
        <taxon>Astrocoeniina</taxon>
        <taxon>Pocilloporidae</taxon>
        <taxon>Stylophora</taxon>
    </lineage>
</organism>
<comment type="similarity">
    <text evidence="2 13">Belongs to the sodium:solute symporter (SSF) (TC 2.A.21) family.</text>
</comment>
<feature type="transmembrane region" description="Helical" evidence="14">
    <location>
        <begin position="79"/>
        <end position="99"/>
    </location>
</feature>
<dbReference type="Gene3D" id="1.20.1730.10">
    <property type="entry name" value="Sodium/glucose cotransporter"/>
    <property type="match status" value="1"/>
</dbReference>
<protein>
    <submittedName>
        <fullName evidence="15">High-affinity choline transporter 1</fullName>
    </submittedName>
</protein>
<keyword evidence="8" id="KW-0915">Sodium</keyword>
<dbReference type="InterPro" id="IPR038377">
    <property type="entry name" value="Na/Glc_symporter_sf"/>
</dbReference>
<dbReference type="PANTHER" id="PTHR45897">
    <property type="entry name" value="HIGH-AFFINITY CHOLINE TRANSPORTER 1"/>
    <property type="match status" value="1"/>
</dbReference>
<dbReference type="AlphaFoldDB" id="A0A2B4T055"/>
<dbReference type="Pfam" id="PF00474">
    <property type="entry name" value="SSF"/>
    <property type="match status" value="1"/>
</dbReference>
<reference evidence="16" key="1">
    <citation type="journal article" date="2017" name="bioRxiv">
        <title>Comparative analysis of the genomes of Stylophora pistillata and Acropora digitifera provides evidence for extensive differences between species of corals.</title>
        <authorList>
            <person name="Voolstra C.R."/>
            <person name="Li Y."/>
            <person name="Liew Y.J."/>
            <person name="Baumgarten S."/>
            <person name="Zoccola D."/>
            <person name="Flot J.-F."/>
            <person name="Tambutte S."/>
            <person name="Allemand D."/>
            <person name="Aranda M."/>
        </authorList>
    </citation>
    <scope>NUCLEOTIDE SEQUENCE [LARGE SCALE GENOMIC DNA]</scope>
</reference>
<evidence type="ECO:0000313" key="16">
    <source>
        <dbReference type="Proteomes" id="UP000225706"/>
    </source>
</evidence>
<evidence type="ECO:0000256" key="10">
    <source>
        <dbReference type="ARBA" id="ARBA00023136"/>
    </source>
</evidence>
<evidence type="ECO:0000256" key="3">
    <source>
        <dbReference type="ARBA" id="ARBA00022448"/>
    </source>
</evidence>
<keyword evidence="7 14" id="KW-1133">Transmembrane helix</keyword>
<accession>A0A2B4T055</accession>